<sequence length="250" mass="28775">MSRVHRHFPQTYGVLTTLLRFPMGPRHTATLSTDLLNAVIRDGAWSWPLITNIESVEIIHSLPIIFGGEDRIVWAAPRGMFTSASAYAIFCPPGPKVGSSLLLGNFKIPRHRFILWLAILGKLSTLDKPWLHHLDSDCVLCSAAVPESHEHLFFRCQFTLAYLCEIRWMVWFPWPYTSWSSAVLWASKRWRGQHIMSAAYRALLAALVYHVWRERNNRIFQSSSRSPRDIALIIVREVRELLLVKSCLQL</sequence>
<dbReference type="EMBL" id="JACGWN010000003">
    <property type="protein sequence ID" value="KAL0455436.1"/>
    <property type="molecule type" value="Genomic_DNA"/>
</dbReference>
<dbReference type="InterPro" id="IPR026960">
    <property type="entry name" value="RVT-Znf"/>
</dbReference>
<comment type="caution">
    <text evidence="2">The sequence shown here is derived from an EMBL/GenBank/DDBJ whole genome shotgun (WGS) entry which is preliminary data.</text>
</comment>
<gene>
    <name evidence="2" type="ORF">Slati_0882800</name>
</gene>
<dbReference type="Pfam" id="PF13966">
    <property type="entry name" value="zf-RVT"/>
    <property type="match status" value="1"/>
</dbReference>
<proteinExistence type="predicted"/>
<protein>
    <recommendedName>
        <fullName evidence="1">Reverse transcriptase zinc-binding domain-containing protein</fullName>
    </recommendedName>
</protein>
<dbReference type="PANTHER" id="PTHR33116:SF84">
    <property type="entry name" value="RNA-DIRECTED DNA POLYMERASE"/>
    <property type="match status" value="1"/>
</dbReference>
<organism evidence="2">
    <name type="scientific">Sesamum latifolium</name>
    <dbReference type="NCBI Taxonomy" id="2727402"/>
    <lineage>
        <taxon>Eukaryota</taxon>
        <taxon>Viridiplantae</taxon>
        <taxon>Streptophyta</taxon>
        <taxon>Embryophyta</taxon>
        <taxon>Tracheophyta</taxon>
        <taxon>Spermatophyta</taxon>
        <taxon>Magnoliopsida</taxon>
        <taxon>eudicotyledons</taxon>
        <taxon>Gunneridae</taxon>
        <taxon>Pentapetalae</taxon>
        <taxon>asterids</taxon>
        <taxon>lamiids</taxon>
        <taxon>Lamiales</taxon>
        <taxon>Pedaliaceae</taxon>
        <taxon>Sesamum</taxon>
    </lineage>
</organism>
<accession>A0AAW2XNZ9</accession>
<reference evidence="2" key="2">
    <citation type="journal article" date="2024" name="Plant">
        <title>Genomic evolution and insights into agronomic trait innovations of Sesamum species.</title>
        <authorList>
            <person name="Miao H."/>
            <person name="Wang L."/>
            <person name="Qu L."/>
            <person name="Liu H."/>
            <person name="Sun Y."/>
            <person name="Le M."/>
            <person name="Wang Q."/>
            <person name="Wei S."/>
            <person name="Zheng Y."/>
            <person name="Lin W."/>
            <person name="Duan Y."/>
            <person name="Cao H."/>
            <person name="Xiong S."/>
            <person name="Wang X."/>
            <person name="Wei L."/>
            <person name="Li C."/>
            <person name="Ma Q."/>
            <person name="Ju M."/>
            <person name="Zhao R."/>
            <person name="Li G."/>
            <person name="Mu C."/>
            <person name="Tian Q."/>
            <person name="Mei H."/>
            <person name="Zhang T."/>
            <person name="Gao T."/>
            <person name="Zhang H."/>
        </authorList>
    </citation>
    <scope>NUCLEOTIDE SEQUENCE</scope>
    <source>
        <strain evidence="2">KEN1</strain>
    </source>
</reference>
<evidence type="ECO:0000259" key="1">
    <source>
        <dbReference type="Pfam" id="PF13966"/>
    </source>
</evidence>
<reference evidence="2" key="1">
    <citation type="submission" date="2020-06" db="EMBL/GenBank/DDBJ databases">
        <authorList>
            <person name="Li T."/>
            <person name="Hu X."/>
            <person name="Zhang T."/>
            <person name="Song X."/>
            <person name="Zhang H."/>
            <person name="Dai N."/>
            <person name="Sheng W."/>
            <person name="Hou X."/>
            <person name="Wei L."/>
        </authorList>
    </citation>
    <scope>NUCLEOTIDE SEQUENCE</scope>
    <source>
        <strain evidence="2">KEN1</strain>
        <tissue evidence="2">Leaf</tissue>
    </source>
</reference>
<dbReference type="PANTHER" id="PTHR33116">
    <property type="entry name" value="REVERSE TRANSCRIPTASE ZINC-BINDING DOMAIN-CONTAINING PROTEIN-RELATED-RELATED"/>
    <property type="match status" value="1"/>
</dbReference>
<evidence type="ECO:0000313" key="2">
    <source>
        <dbReference type="EMBL" id="KAL0455436.1"/>
    </source>
</evidence>
<dbReference type="AlphaFoldDB" id="A0AAW2XNZ9"/>
<name>A0AAW2XNZ9_9LAMI</name>
<feature type="domain" description="Reverse transcriptase zinc-binding" evidence="1">
    <location>
        <begin position="81"/>
        <end position="160"/>
    </location>
</feature>